<dbReference type="SMART" id="SM00345">
    <property type="entry name" value="HTH_GNTR"/>
    <property type="match status" value="1"/>
</dbReference>
<dbReference type="Gene3D" id="3.40.1410.10">
    <property type="entry name" value="Chorismate lyase-like"/>
    <property type="match status" value="1"/>
</dbReference>
<dbReference type="CDD" id="cd07377">
    <property type="entry name" value="WHTH_GntR"/>
    <property type="match status" value="1"/>
</dbReference>
<dbReference type="InterPro" id="IPR050679">
    <property type="entry name" value="Bact_HTH_transcr_reg"/>
</dbReference>
<dbReference type="FunFam" id="1.10.10.10:FF:000079">
    <property type="entry name" value="GntR family transcriptional regulator"/>
    <property type="match status" value="1"/>
</dbReference>
<dbReference type="InterPro" id="IPR036390">
    <property type="entry name" value="WH_DNA-bd_sf"/>
</dbReference>
<sequence>MAETLPVYLQIHDKIKEKIEAEYWKIGDRLPSERELAEDFEVSRMTLRQAVQTLSDEGILERKIGSGTYVARQKVQEKMSGTTSFTEIMLSQGRYPSSKAVSYFFTQPSSSEMERLSLSEHETILRMERIRLADDIPICFEVASIPEKIIRDFSKTEISTSLYRTLEEKGQHKIGGADQTISAMVASEKKAEYLQVKKGDAILLMRQVSYFTDGTPFEYVRSQYVGNRFEFFWRNNRKTLLIPYKMERSVFIFELHVHSNVSHLFQVLLAHLIILL</sequence>
<organism evidence="5 6">
    <name type="scientific">Tetragenococcus muriaticus 3MR10-3</name>
    <dbReference type="NCBI Taxonomy" id="1302648"/>
    <lineage>
        <taxon>Bacteria</taxon>
        <taxon>Bacillati</taxon>
        <taxon>Bacillota</taxon>
        <taxon>Bacilli</taxon>
        <taxon>Lactobacillales</taxon>
        <taxon>Enterococcaceae</taxon>
        <taxon>Tetragenococcus</taxon>
    </lineage>
</organism>
<dbReference type="Proteomes" id="UP000029381">
    <property type="component" value="Unassembled WGS sequence"/>
</dbReference>
<dbReference type="EMBL" id="JPVT01000163">
    <property type="protein sequence ID" value="KFN90344.1"/>
    <property type="molecule type" value="Genomic_DNA"/>
</dbReference>
<dbReference type="AlphaFoldDB" id="A0A091C075"/>
<dbReference type="PROSITE" id="PS50949">
    <property type="entry name" value="HTH_GNTR"/>
    <property type="match status" value="1"/>
</dbReference>
<name>A0A091C075_9ENTE</name>
<dbReference type="SUPFAM" id="SSF64288">
    <property type="entry name" value="Chorismate lyase-like"/>
    <property type="match status" value="1"/>
</dbReference>
<evidence type="ECO:0000313" key="5">
    <source>
        <dbReference type="EMBL" id="KFN90344.1"/>
    </source>
</evidence>
<gene>
    <name evidence="5" type="ORF">TMU3MR103_1545</name>
</gene>
<evidence type="ECO:0000256" key="2">
    <source>
        <dbReference type="ARBA" id="ARBA00023125"/>
    </source>
</evidence>
<evidence type="ECO:0000256" key="1">
    <source>
        <dbReference type="ARBA" id="ARBA00023015"/>
    </source>
</evidence>
<reference evidence="5 6" key="1">
    <citation type="submission" date="2014-08" db="EMBL/GenBank/DDBJ databases">
        <title>Genome sequence of Tetragenococcus muriaticus.</title>
        <authorList>
            <person name="Chuea-nongthon C."/>
            <person name="Rodtong S."/>
            <person name="Yongsawatdigul J."/>
            <person name="Steele J.L."/>
            <person name="Liu X.-y."/>
            <person name="Speers J."/>
            <person name="Glasner J.D."/>
            <person name="Neeno-Eckwall E.C."/>
        </authorList>
    </citation>
    <scope>NUCLEOTIDE SEQUENCE [LARGE SCALE GENOMIC DNA]</scope>
    <source>
        <strain evidence="5 6">3MR10-3</strain>
    </source>
</reference>
<dbReference type="InterPro" id="IPR000524">
    <property type="entry name" value="Tscrpt_reg_HTH_GntR"/>
</dbReference>
<dbReference type="GO" id="GO:0003677">
    <property type="term" value="F:DNA binding"/>
    <property type="evidence" value="ECO:0007669"/>
    <property type="project" value="UniProtKB-KW"/>
</dbReference>
<dbReference type="SMART" id="SM00866">
    <property type="entry name" value="UTRA"/>
    <property type="match status" value="1"/>
</dbReference>
<keyword evidence="3" id="KW-0804">Transcription</keyword>
<dbReference type="GO" id="GO:0045892">
    <property type="term" value="P:negative regulation of DNA-templated transcription"/>
    <property type="evidence" value="ECO:0007669"/>
    <property type="project" value="TreeGrafter"/>
</dbReference>
<evidence type="ECO:0000313" key="6">
    <source>
        <dbReference type="Proteomes" id="UP000029381"/>
    </source>
</evidence>
<comment type="caution">
    <text evidence="5">The sequence shown here is derived from an EMBL/GenBank/DDBJ whole genome shotgun (WGS) entry which is preliminary data.</text>
</comment>
<dbReference type="PATRIC" id="fig|1302648.3.peg.1511"/>
<dbReference type="GO" id="GO:0003700">
    <property type="term" value="F:DNA-binding transcription factor activity"/>
    <property type="evidence" value="ECO:0007669"/>
    <property type="project" value="InterPro"/>
</dbReference>
<keyword evidence="6" id="KW-1185">Reference proteome</keyword>
<keyword evidence="2" id="KW-0238">DNA-binding</keyword>
<evidence type="ECO:0000259" key="4">
    <source>
        <dbReference type="PROSITE" id="PS50949"/>
    </source>
</evidence>
<dbReference type="PANTHER" id="PTHR44846:SF1">
    <property type="entry name" value="MANNOSYL-D-GLYCERATE TRANSPORT_METABOLISM SYSTEM REPRESSOR MNGR-RELATED"/>
    <property type="match status" value="1"/>
</dbReference>
<accession>A0A091C075</accession>
<dbReference type="InterPro" id="IPR011663">
    <property type="entry name" value="UTRA"/>
</dbReference>
<protein>
    <submittedName>
        <fullName evidence="5">GntR family transcriptional regulator</fullName>
    </submittedName>
</protein>
<dbReference type="SUPFAM" id="SSF46785">
    <property type="entry name" value="Winged helix' DNA-binding domain"/>
    <property type="match status" value="1"/>
</dbReference>
<evidence type="ECO:0000256" key="3">
    <source>
        <dbReference type="ARBA" id="ARBA00023163"/>
    </source>
</evidence>
<dbReference type="PRINTS" id="PR00035">
    <property type="entry name" value="HTHGNTR"/>
</dbReference>
<feature type="domain" description="HTH gntR-type" evidence="4">
    <location>
        <begin position="5"/>
        <end position="73"/>
    </location>
</feature>
<dbReference type="InterPro" id="IPR028978">
    <property type="entry name" value="Chorismate_lyase_/UTRA_dom_sf"/>
</dbReference>
<dbReference type="Gene3D" id="1.10.10.10">
    <property type="entry name" value="Winged helix-like DNA-binding domain superfamily/Winged helix DNA-binding domain"/>
    <property type="match status" value="1"/>
</dbReference>
<dbReference type="PANTHER" id="PTHR44846">
    <property type="entry name" value="MANNOSYL-D-GLYCERATE TRANSPORT/METABOLISM SYSTEM REPRESSOR MNGR-RELATED"/>
    <property type="match status" value="1"/>
</dbReference>
<keyword evidence="1" id="KW-0805">Transcription regulation</keyword>
<proteinExistence type="predicted"/>
<dbReference type="InterPro" id="IPR036388">
    <property type="entry name" value="WH-like_DNA-bd_sf"/>
</dbReference>
<dbReference type="Pfam" id="PF07702">
    <property type="entry name" value="UTRA"/>
    <property type="match status" value="1"/>
</dbReference>
<dbReference type="Pfam" id="PF00392">
    <property type="entry name" value="GntR"/>
    <property type="match status" value="1"/>
</dbReference>